<name>A0ABR2GG17_9ROSI</name>
<dbReference type="Proteomes" id="UP001472677">
    <property type="component" value="Unassembled WGS sequence"/>
</dbReference>
<reference evidence="1 2" key="1">
    <citation type="journal article" date="2024" name="G3 (Bethesda)">
        <title>Genome assembly of Hibiscus sabdariffa L. provides insights into metabolisms of medicinal natural products.</title>
        <authorList>
            <person name="Kim T."/>
        </authorList>
    </citation>
    <scope>NUCLEOTIDE SEQUENCE [LARGE SCALE GENOMIC DNA]</scope>
    <source>
        <strain evidence="1">TK-2024</strain>
        <tissue evidence="1">Old leaves</tissue>
    </source>
</reference>
<evidence type="ECO:0000313" key="1">
    <source>
        <dbReference type="EMBL" id="KAK8601487.1"/>
    </source>
</evidence>
<protein>
    <submittedName>
        <fullName evidence="1">Uncharacterized protein</fullName>
    </submittedName>
</protein>
<sequence length="105" mass="11764">MLISTMMASSNVANEKQNLHGYDLPGIYGIVPDKSSDASRKVNDSIWENLYKNQFSSTVVANQGNKGQMSKEMSKDAYIPPLNHMYGDFIADTMSIMEILELNRI</sequence>
<accession>A0ABR2GG17</accession>
<organism evidence="1 2">
    <name type="scientific">Hibiscus sabdariffa</name>
    <name type="common">roselle</name>
    <dbReference type="NCBI Taxonomy" id="183260"/>
    <lineage>
        <taxon>Eukaryota</taxon>
        <taxon>Viridiplantae</taxon>
        <taxon>Streptophyta</taxon>
        <taxon>Embryophyta</taxon>
        <taxon>Tracheophyta</taxon>
        <taxon>Spermatophyta</taxon>
        <taxon>Magnoliopsida</taxon>
        <taxon>eudicotyledons</taxon>
        <taxon>Gunneridae</taxon>
        <taxon>Pentapetalae</taxon>
        <taxon>rosids</taxon>
        <taxon>malvids</taxon>
        <taxon>Malvales</taxon>
        <taxon>Malvaceae</taxon>
        <taxon>Malvoideae</taxon>
        <taxon>Hibiscus</taxon>
    </lineage>
</organism>
<keyword evidence="2" id="KW-1185">Reference proteome</keyword>
<comment type="caution">
    <text evidence="1">The sequence shown here is derived from an EMBL/GenBank/DDBJ whole genome shotgun (WGS) entry which is preliminary data.</text>
</comment>
<gene>
    <name evidence="1" type="ORF">V6N12_051319</name>
</gene>
<proteinExistence type="predicted"/>
<dbReference type="EMBL" id="JBBPBM010000001">
    <property type="protein sequence ID" value="KAK8601487.1"/>
    <property type="molecule type" value="Genomic_DNA"/>
</dbReference>
<evidence type="ECO:0000313" key="2">
    <source>
        <dbReference type="Proteomes" id="UP001472677"/>
    </source>
</evidence>